<evidence type="ECO:0000256" key="2">
    <source>
        <dbReference type="ARBA" id="ARBA00022679"/>
    </source>
</evidence>
<evidence type="ECO:0000256" key="1">
    <source>
        <dbReference type="ARBA" id="ARBA00022603"/>
    </source>
</evidence>
<feature type="domain" description="Methyltransferase type 11" evidence="3">
    <location>
        <begin position="68"/>
        <end position="116"/>
    </location>
</feature>
<dbReference type="SUPFAM" id="SSF53335">
    <property type="entry name" value="S-adenosyl-L-methionine-dependent methyltransferases"/>
    <property type="match status" value="1"/>
</dbReference>
<dbReference type="AlphaFoldDB" id="A0A1H9JLP0"/>
<dbReference type="RefSeq" id="WP_090270920.1">
    <property type="nucleotide sequence ID" value="NZ_FOEP01000015.1"/>
</dbReference>
<dbReference type="Pfam" id="PF08241">
    <property type="entry name" value="Methyltransf_11"/>
    <property type="match status" value="1"/>
</dbReference>
<reference evidence="4 5" key="1">
    <citation type="submission" date="2016-10" db="EMBL/GenBank/DDBJ databases">
        <authorList>
            <person name="de Groot N.N."/>
        </authorList>
    </citation>
    <scope>NUCLEOTIDE SEQUENCE [LARGE SCALE GENOMIC DNA]</scope>
    <source>
        <strain evidence="4 5">DSM 22007</strain>
    </source>
</reference>
<keyword evidence="1 4" id="KW-0489">Methyltransferase</keyword>
<evidence type="ECO:0000259" key="3">
    <source>
        <dbReference type="Pfam" id="PF08241"/>
    </source>
</evidence>
<dbReference type="OrthoDB" id="9793723at2"/>
<dbReference type="PANTHER" id="PTHR13090:SF1">
    <property type="entry name" value="ARGININE-HYDROXYLASE NDUFAF5, MITOCHONDRIAL"/>
    <property type="match status" value="1"/>
</dbReference>
<dbReference type="GO" id="GO:0032259">
    <property type="term" value="P:methylation"/>
    <property type="evidence" value="ECO:0007669"/>
    <property type="project" value="UniProtKB-KW"/>
</dbReference>
<gene>
    <name evidence="4" type="ORF">SAMN04488092_11573</name>
</gene>
<dbReference type="GO" id="GO:0008757">
    <property type="term" value="F:S-adenosylmethionine-dependent methyltransferase activity"/>
    <property type="evidence" value="ECO:0007669"/>
    <property type="project" value="InterPro"/>
</dbReference>
<keyword evidence="5" id="KW-1185">Reference proteome</keyword>
<protein>
    <submittedName>
        <fullName evidence="4">Methyltransferase domain-containing protein</fullName>
    </submittedName>
</protein>
<sequence>MTHAPRLTDRKALLRNRARAARNPALFLHETAAEELQDRLSMVNRTFTTPAIVGGFSDFWQTALPDAHCVDDTDVLDLEEGAHDLVVHALSLHWANDPVGQLIQCRRALRPDGLFLGVAMGGQTLAELRAALAEAETEVTGGLSPRVVPMGEIRDLGALLQRAGLALPVADSLPLTVSYQTPLHLMHDLRAMGETNALDARLRRPTRASVLRRAAEIYQTAHSDTQGRIPASFELIFLTGWAPDESQQKPLRPGSAVSRLADALGAQENILPD</sequence>
<keyword evidence="2 4" id="KW-0808">Transferase</keyword>
<dbReference type="PANTHER" id="PTHR13090">
    <property type="entry name" value="ARGININE-HYDROXYLASE NDUFAF5, MITOCHONDRIAL"/>
    <property type="match status" value="1"/>
</dbReference>
<dbReference type="Gene3D" id="3.40.50.150">
    <property type="entry name" value="Vaccinia Virus protein VP39"/>
    <property type="match status" value="1"/>
</dbReference>
<dbReference type="InterPro" id="IPR013216">
    <property type="entry name" value="Methyltransf_11"/>
</dbReference>
<accession>A0A1H9JLP0</accession>
<proteinExistence type="predicted"/>
<dbReference type="EMBL" id="FOEP01000015">
    <property type="protein sequence ID" value="SEQ87746.1"/>
    <property type="molecule type" value="Genomic_DNA"/>
</dbReference>
<dbReference type="Proteomes" id="UP000198634">
    <property type="component" value="Unassembled WGS sequence"/>
</dbReference>
<name>A0A1H9JLP0_9RHOB</name>
<dbReference type="InterPro" id="IPR050602">
    <property type="entry name" value="Malonyl-ACP_OMT"/>
</dbReference>
<dbReference type="STRING" id="657014.SAMN04488092_11573"/>
<dbReference type="CDD" id="cd02440">
    <property type="entry name" value="AdoMet_MTases"/>
    <property type="match status" value="1"/>
</dbReference>
<dbReference type="InterPro" id="IPR029063">
    <property type="entry name" value="SAM-dependent_MTases_sf"/>
</dbReference>
<evidence type="ECO:0000313" key="4">
    <source>
        <dbReference type="EMBL" id="SEQ87746.1"/>
    </source>
</evidence>
<evidence type="ECO:0000313" key="5">
    <source>
        <dbReference type="Proteomes" id="UP000198634"/>
    </source>
</evidence>
<organism evidence="4 5">
    <name type="scientific">Thalassovita taeanensis</name>
    <dbReference type="NCBI Taxonomy" id="657014"/>
    <lineage>
        <taxon>Bacteria</taxon>
        <taxon>Pseudomonadati</taxon>
        <taxon>Pseudomonadota</taxon>
        <taxon>Alphaproteobacteria</taxon>
        <taxon>Rhodobacterales</taxon>
        <taxon>Roseobacteraceae</taxon>
        <taxon>Thalassovita</taxon>
    </lineage>
</organism>